<evidence type="ECO:0000313" key="2">
    <source>
        <dbReference type="Proteomes" id="UP000177982"/>
    </source>
</evidence>
<protein>
    <recommendedName>
        <fullName evidence="3">Phosphoribulokinase/uridine kinase domain-containing protein</fullName>
    </recommendedName>
</protein>
<evidence type="ECO:0008006" key="3">
    <source>
        <dbReference type="Google" id="ProtNLM"/>
    </source>
</evidence>
<name>A0A1G2L4K9_9BACT</name>
<dbReference type="InterPro" id="IPR027417">
    <property type="entry name" value="P-loop_NTPase"/>
</dbReference>
<sequence>MKGSQRNLGAVRQINALINSYINDRHDKLIVGIDGTSGTGKTAIALDVTFSRDDTSIISLDCFWNKKIGRRYAGWFNIKKIQSSTESFRKKNYGEKIIRWEHNKTERKLSIDFQKKILLIDGVFLCDTLLFPHIFDKVIYMTAREDDIERRRIYRMELKKYSSYEIKEKQVQYALFDSEWSAYLRKWSPEKNADAIIRL</sequence>
<dbReference type="SUPFAM" id="SSF52540">
    <property type="entry name" value="P-loop containing nucleoside triphosphate hydrolases"/>
    <property type="match status" value="1"/>
</dbReference>
<evidence type="ECO:0000313" key="1">
    <source>
        <dbReference type="EMBL" id="OHA06628.1"/>
    </source>
</evidence>
<dbReference type="Gene3D" id="3.40.50.300">
    <property type="entry name" value="P-loop containing nucleotide triphosphate hydrolases"/>
    <property type="match status" value="1"/>
</dbReference>
<comment type="caution">
    <text evidence="1">The sequence shown here is derived from an EMBL/GenBank/DDBJ whole genome shotgun (WGS) entry which is preliminary data.</text>
</comment>
<proteinExistence type="predicted"/>
<dbReference type="EMBL" id="MHQO01000026">
    <property type="protein sequence ID" value="OHA06628.1"/>
    <property type="molecule type" value="Genomic_DNA"/>
</dbReference>
<accession>A0A1G2L4K9</accession>
<reference evidence="1 2" key="1">
    <citation type="journal article" date="2016" name="Nat. Commun.">
        <title>Thousands of microbial genomes shed light on interconnected biogeochemical processes in an aquifer system.</title>
        <authorList>
            <person name="Anantharaman K."/>
            <person name="Brown C.T."/>
            <person name="Hug L.A."/>
            <person name="Sharon I."/>
            <person name="Castelle C.J."/>
            <person name="Probst A.J."/>
            <person name="Thomas B.C."/>
            <person name="Singh A."/>
            <person name="Wilkins M.J."/>
            <person name="Karaoz U."/>
            <person name="Brodie E.L."/>
            <person name="Williams K.H."/>
            <person name="Hubbard S.S."/>
            <person name="Banfield J.F."/>
        </authorList>
    </citation>
    <scope>NUCLEOTIDE SEQUENCE [LARGE SCALE GENOMIC DNA]</scope>
</reference>
<dbReference type="Proteomes" id="UP000177982">
    <property type="component" value="Unassembled WGS sequence"/>
</dbReference>
<dbReference type="AlphaFoldDB" id="A0A1G2L4K9"/>
<gene>
    <name evidence="1" type="ORF">A2934_00980</name>
</gene>
<organism evidence="1 2">
    <name type="scientific">Candidatus Sungbacteria bacterium RIFCSPLOWO2_01_FULL_47_10</name>
    <dbReference type="NCBI Taxonomy" id="1802276"/>
    <lineage>
        <taxon>Bacteria</taxon>
        <taxon>Candidatus Sungiibacteriota</taxon>
    </lineage>
</organism>